<dbReference type="InterPro" id="IPR017867">
    <property type="entry name" value="Tyr_phospatase_low_mol_wt"/>
</dbReference>
<dbReference type="Gene3D" id="3.40.50.2300">
    <property type="match status" value="1"/>
</dbReference>
<dbReference type="PANTHER" id="PTHR11717:SF31">
    <property type="entry name" value="LOW MOLECULAR WEIGHT PROTEIN-TYROSINE-PHOSPHATASE ETP-RELATED"/>
    <property type="match status" value="1"/>
</dbReference>
<feature type="domain" description="Phosphotyrosine protein phosphatase I" evidence="7">
    <location>
        <begin position="3"/>
        <end position="141"/>
    </location>
</feature>
<comment type="similarity">
    <text evidence="1">Belongs to the low molecular weight phosphotyrosine protein phosphatase family.</text>
</comment>
<evidence type="ECO:0000313" key="8">
    <source>
        <dbReference type="EMBL" id="MQX54389.1"/>
    </source>
</evidence>
<dbReference type="SMART" id="SM00226">
    <property type="entry name" value="LMWPc"/>
    <property type="match status" value="1"/>
</dbReference>
<evidence type="ECO:0000313" key="9">
    <source>
        <dbReference type="Proteomes" id="UP000469421"/>
    </source>
</evidence>
<dbReference type="EC" id="3.1.3.48" evidence="2"/>
<feature type="active site" description="Proton donor" evidence="6">
    <location>
        <position position="115"/>
    </location>
</feature>
<organism evidence="8 9">
    <name type="scientific">Alcanivorax sediminis</name>
    <dbReference type="NCBI Taxonomy" id="2663008"/>
    <lineage>
        <taxon>Bacteria</taxon>
        <taxon>Pseudomonadati</taxon>
        <taxon>Pseudomonadota</taxon>
        <taxon>Gammaproteobacteria</taxon>
        <taxon>Oceanospirillales</taxon>
        <taxon>Alcanivoracaceae</taxon>
        <taxon>Alcanivorax</taxon>
    </lineage>
</organism>
<name>A0A6N7LV86_9GAMM</name>
<comment type="catalytic activity">
    <reaction evidence="5">
        <text>O-phospho-L-tyrosyl-[protein] + H2O = L-tyrosyl-[protein] + phosphate</text>
        <dbReference type="Rhea" id="RHEA:10684"/>
        <dbReference type="Rhea" id="RHEA-COMP:10136"/>
        <dbReference type="Rhea" id="RHEA-COMP:20101"/>
        <dbReference type="ChEBI" id="CHEBI:15377"/>
        <dbReference type="ChEBI" id="CHEBI:43474"/>
        <dbReference type="ChEBI" id="CHEBI:46858"/>
        <dbReference type="ChEBI" id="CHEBI:61978"/>
        <dbReference type="EC" id="3.1.3.48"/>
    </reaction>
</comment>
<keyword evidence="9" id="KW-1185">Reference proteome</keyword>
<proteinExistence type="inferred from homology"/>
<dbReference type="Pfam" id="PF01451">
    <property type="entry name" value="LMWPc"/>
    <property type="match status" value="1"/>
</dbReference>
<dbReference type="PANTHER" id="PTHR11717">
    <property type="entry name" value="LOW MOLECULAR WEIGHT PROTEIN TYROSINE PHOSPHATASE"/>
    <property type="match status" value="1"/>
</dbReference>
<evidence type="ECO:0000256" key="3">
    <source>
        <dbReference type="ARBA" id="ARBA00022801"/>
    </source>
</evidence>
<sequence length="142" mass="15826">MFNRILVVCDGNICRSPTVAFMLQVLKPEKTISSAGLIGLVGQGMEPTARAVAEDNGLVCGEHTARKLSSEICRDSDLILVMESRQKERLAQSYPEASGKTFLLSHWNGKHDIPDPYKRGRDAFERIYPMMQAATQAWSEKL</sequence>
<dbReference type="AlphaFoldDB" id="A0A6N7LV86"/>
<comment type="caution">
    <text evidence="8">The sequence shown here is derived from an EMBL/GenBank/DDBJ whole genome shotgun (WGS) entry which is preliminary data.</text>
</comment>
<dbReference type="PRINTS" id="PR00719">
    <property type="entry name" value="LMWPTPASE"/>
</dbReference>
<gene>
    <name evidence="8" type="ORF">GFN93_14125</name>
</gene>
<evidence type="ECO:0000256" key="1">
    <source>
        <dbReference type="ARBA" id="ARBA00011063"/>
    </source>
</evidence>
<dbReference type="CDD" id="cd16343">
    <property type="entry name" value="LMWPTP"/>
    <property type="match status" value="1"/>
</dbReference>
<dbReference type="SUPFAM" id="SSF52788">
    <property type="entry name" value="Phosphotyrosine protein phosphatases I"/>
    <property type="match status" value="1"/>
</dbReference>
<evidence type="ECO:0000256" key="6">
    <source>
        <dbReference type="PIRSR" id="PIRSR617867-1"/>
    </source>
</evidence>
<keyword evidence="3" id="KW-0378">Hydrolase</keyword>
<evidence type="ECO:0000256" key="5">
    <source>
        <dbReference type="ARBA" id="ARBA00051722"/>
    </source>
</evidence>
<keyword evidence="4" id="KW-0904">Protein phosphatase</keyword>
<evidence type="ECO:0000256" key="4">
    <source>
        <dbReference type="ARBA" id="ARBA00022912"/>
    </source>
</evidence>
<dbReference type="RefSeq" id="WP_153501663.1">
    <property type="nucleotide sequence ID" value="NZ_WIRE01000001.1"/>
</dbReference>
<accession>A0A6N7LV86</accession>
<dbReference type="InterPro" id="IPR050438">
    <property type="entry name" value="LMW_PTPase"/>
</dbReference>
<protein>
    <recommendedName>
        <fullName evidence="2">protein-tyrosine-phosphatase</fullName>
        <ecNumber evidence="2">3.1.3.48</ecNumber>
    </recommendedName>
</protein>
<dbReference type="InterPro" id="IPR023485">
    <property type="entry name" value="Ptyr_pPase"/>
</dbReference>
<feature type="active site" description="Nucleophile" evidence="6">
    <location>
        <position position="9"/>
    </location>
</feature>
<dbReference type="EMBL" id="WIRE01000001">
    <property type="protein sequence ID" value="MQX54389.1"/>
    <property type="molecule type" value="Genomic_DNA"/>
</dbReference>
<dbReference type="InterPro" id="IPR036196">
    <property type="entry name" value="Ptyr_pPase_sf"/>
</dbReference>
<dbReference type="Proteomes" id="UP000469421">
    <property type="component" value="Unassembled WGS sequence"/>
</dbReference>
<evidence type="ECO:0000259" key="7">
    <source>
        <dbReference type="SMART" id="SM00226"/>
    </source>
</evidence>
<evidence type="ECO:0000256" key="2">
    <source>
        <dbReference type="ARBA" id="ARBA00013064"/>
    </source>
</evidence>
<reference evidence="8 9" key="1">
    <citation type="submission" date="2019-10" db="EMBL/GenBank/DDBJ databases">
        <title>Alcanivorax sp.PA15-N-34 draft genome sequence.</title>
        <authorList>
            <person name="Liao X."/>
            <person name="Shao Z."/>
        </authorList>
    </citation>
    <scope>NUCLEOTIDE SEQUENCE [LARGE SCALE GENOMIC DNA]</scope>
    <source>
        <strain evidence="8 9">PA15-N-34</strain>
    </source>
</reference>
<dbReference type="GO" id="GO:0004725">
    <property type="term" value="F:protein tyrosine phosphatase activity"/>
    <property type="evidence" value="ECO:0007669"/>
    <property type="project" value="UniProtKB-EC"/>
</dbReference>
<feature type="active site" evidence="6">
    <location>
        <position position="15"/>
    </location>
</feature>